<accession>A0A914S0M5</accession>
<evidence type="ECO:0000313" key="1">
    <source>
        <dbReference type="Proteomes" id="UP000887564"/>
    </source>
</evidence>
<name>A0A914S0M5_PAREQ</name>
<protein>
    <submittedName>
        <fullName evidence="2">Uncharacterized protein</fullName>
    </submittedName>
</protein>
<sequence length="38" mass="4517">MYQNSLKEQYCAVFNSLRLISKMCEMWELSAKNARMAQ</sequence>
<evidence type="ECO:0000313" key="2">
    <source>
        <dbReference type="WBParaSite" id="PEQ_0000787001-mRNA-1"/>
    </source>
</evidence>
<dbReference type="WBParaSite" id="PEQ_0000787001-mRNA-1">
    <property type="protein sequence ID" value="PEQ_0000787001-mRNA-1"/>
    <property type="gene ID" value="PEQ_0000787001"/>
</dbReference>
<proteinExistence type="predicted"/>
<organism evidence="1 2">
    <name type="scientific">Parascaris equorum</name>
    <name type="common">Equine roundworm</name>
    <dbReference type="NCBI Taxonomy" id="6256"/>
    <lineage>
        <taxon>Eukaryota</taxon>
        <taxon>Metazoa</taxon>
        <taxon>Ecdysozoa</taxon>
        <taxon>Nematoda</taxon>
        <taxon>Chromadorea</taxon>
        <taxon>Rhabditida</taxon>
        <taxon>Spirurina</taxon>
        <taxon>Ascaridomorpha</taxon>
        <taxon>Ascaridoidea</taxon>
        <taxon>Ascarididae</taxon>
        <taxon>Parascaris</taxon>
    </lineage>
</organism>
<dbReference type="AlphaFoldDB" id="A0A914S0M5"/>
<keyword evidence="1" id="KW-1185">Reference proteome</keyword>
<dbReference type="Proteomes" id="UP000887564">
    <property type="component" value="Unplaced"/>
</dbReference>
<reference evidence="2" key="1">
    <citation type="submission" date="2022-11" db="UniProtKB">
        <authorList>
            <consortium name="WormBaseParasite"/>
        </authorList>
    </citation>
    <scope>IDENTIFICATION</scope>
</reference>